<evidence type="ECO:0000256" key="2">
    <source>
        <dbReference type="SAM" id="SignalP"/>
    </source>
</evidence>
<keyword evidence="2" id="KW-0732">Signal</keyword>
<evidence type="ECO:0000256" key="1">
    <source>
        <dbReference type="ARBA" id="ARBA00023157"/>
    </source>
</evidence>
<dbReference type="PANTHER" id="PTHR21105">
    <property type="entry name" value="GH16255P"/>
    <property type="match status" value="1"/>
</dbReference>
<feature type="signal peptide" evidence="2">
    <location>
        <begin position="1"/>
        <end position="21"/>
    </location>
</feature>
<name>A0A914UUY4_9BILA</name>
<dbReference type="AlphaFoldDB" id="A0A914UUY4"/>
<dbReference type="Proteomes" id="UP000887566">
    <property type="component" value="Unplaced"/>
</dbReference>
<dbReference type="GO" id="GO:0030297">
    <property type="term" value="F:transmembrane receptor protein tyrosine kinase activator activity"/>
    <property type="evidence" value="ECO:0007669"/>
    <property type="project" value="TreeGrafter"/>
</dbReference>
<dbReference type="WBParaSite" id="PSAMB.scaffold125size75095.g2396.t1">
    <property type="protein sequence ID" value="PSAMB.scaffold125size75095.g2396.t1"/>
    <property type="gene ID" value="PSAMB.scaffold125size75095.g2396"/>
</dbReference>
<dbReference type="SUPFAM" id="SSF57424">
    <property type="entry name" value="LDL receptor-like module"/>
    <property type="match status" value="1"/>
</dbReference>
<keyword evidence="3" id="KW-1185">Reference proteome</keyword>
<reference evidence="4" key="1">
    <citation type="submission" date="2022-11" db="UniProtKB">
        <authorList>
            <consortium name="WormBaseParasite"/>
        </authorList>
    </citation>
    <scope>IDENTIFICATION</scope>
</reference>
<dbReference type="Gene3D" id="4.10.400.10">
    <property type="entry name" value="Low-density Lipoprotein Receptor"/>
    <property type="match status" value="1"/>
</dbReference>
<evidence type="ECO:0000313" key="3">
    <source>
        <dbReference type="Proteomes" id="UP000887566"/>
    </source>
</evidence>
<sequence length="183" mass="20865">MVARSIYVALFIVVVLAVVSAKPKLPTQLTRISDEQAEAEGKKLATLVGSNTQSQAHFVNEPYYFKGIPTAGEYPLSTELGSSFDHRIVRMRPRTCPNQDKTDQPMIHCPTPDLTQLTDWKCIRFTDLCNGVPDCPQKEDEHPTFCMFHELQNTEVNKLRQIIVDVLVDQNHKEIEEEARRRV</sequence>
<accession>A0A914UUY4</accession>
<organism evidence="3 4">
    <name type="scientific">Plectus sambesii</name>
    <dbReference type="NCBI Taxonomy" id="2011161"/>
    <lineage>
        <taxon>Eukaryota</taxon>
        <taxon>Metazoa</taxon>
        <taxon>Ecdysozoa</taxon>
        <taxon>Nematoda</taxon>
        <taxon>Chromadorea</taxon>
        <taxon>Plectida</taxon>
        <taxon>Plectina</taxon>
        <taxon>Plectoidea</taxon>
        <taxon>Plectidae</taxon>
        <taxon>Plectus</taxon>
    </lineage>
</organism>
<proteinExistence type="predicted"/>
<dbReference type="PANTHER" id="PTHR21105:SF0">
    <property type="entry name" value="GH16255P"/>
    <property type="match status" value="1"/>
</dbReference>
<feature type="chain" id="PRO_5037540951" evidence="2">
    <location>
        <begin position="22"/>
        <end position="183"/>
    </location>
</feature>
<dbReference type="InterPro" id="IPR036055">
    <property type="entry name" value="LDL_receptor-like_sf"/>
</dbReference>
<dbReference type="GO" id="GO:0043195">
    <property type="term" value="C:terminal bouton"/>
    <property type="evidence" value="ECO:0007669"/>
    <property type="project" value="TreeGrafter"/>
</dbReference>
<dbReference type="GO" id="GO:0043410">
    <property type="term" value="P:positive regulation of MAPK cascade"/>
    <property type="evidence" value="ECO:0007669"/>
    <property type="project" value="TreeGrafter"/>
</dbReference>
<keyword evidence="1" id="KW-1015">Disulfide bond</keyword>
<protein>
    <submittedName>
        <fullName evidence="4">Uncharacterized protein</fullName>
    </submittedName>
</protein>
<evidence type="ECO:0000313" key="4">
    <source>
        <dbReference type="WBParaSite" id="PSAMB.scaffold125size75095.g2396.t1"/>
    </source>
</evidence>